<feature type="region of interest" description="Disordered" evidence="1">
    <location>
        <begin position="91"/>
        <end position="133"/>
    </location>
</feature>
<comment type="caution">
    <text evidence="3">The sequence shown here is derived from an EMBL/GenBank/DDBJ whole genome shotgun (WGS) entry which is preliminary data.</text>
</comment>
<dbReference type="Proteomes" id="UP000734854">
    <property type="component" value="Unassembled WGS sequence"/>
</dbReference>
<proteinExistence type="predicted"/>
<accession>A0A8J5G4C4</accession>
<feature type="compositionally biased region" description="Polar residues" evidence="1">
    <location>
        <begin position="103"/>
        <end position="112"/>
    </location>
</feature>
<name>A0A8J5G4C4_ZINOF</name>
<dbReference type="Pfam" id="PF05627">
    <property type="entry name" value="AvrRpt-cleavage"/>
    <property type="match status" value="1"/>
</dbReference>
<feature type="domain" description="RIN4 pathogenic type III effector avirulence factor Avr cleavage site" evidence="2">
    <location>
        <begin position="137"/>
        <end position="168"/>
    </location>
</feature>
<protein>
    <recommendedName>
        <fullName evidence="2">RIN4 pathogenic type III effector avirulence factor Avr cleavage site domain-containing protein</fullName>
    </recommendedName>
</protein>
<evidence type="ECO:0000259" key="2">
    <source>
        <dbReference type="Pfam" id="PF05627"/>
    </source>
</evidence>
<dbReference type="EMBL" id="JACMSC010000012">
    <property type="protein sequence ID" value="KAG6495709.1"/>
    <property type="molecule type" value="Genomic_DNA"/>
</dbReference>
<keyword evidence="4" id="KW-1185">Reference proteome</keyword>
<dbReference type="InterPro" id="IPR008700">
    <property type="entry name" value="TypeIII_avirulence_cleave"/>
</dbReference>
<reference evidence="3 4" key="1">
    <citation type="submission" date="2020-08" db="EMBL/GenBank/DDBJ databases">
        <title>Plant Genome Project.</title>
        <authorList>
            <person name="Zhang R.-G."/>
        </authorList>
    </citation>
    <scope>NUCLEOTIDE SEQUENCE [LARGE SCALE GENOMIC DNA]</scope>
    <source>
        <tissue evidence="3">Rhizome</tissue>
    </source>
</reference>
<evidence type="ECO:0000256" key="1">
    <source>
        <dbReference type="SAM" id="MobiDB-lite"/>
    </source>
</evidence>
<sequence length="206" mass="23491">MKTVLDSTDGIGNLPIWNFTHLVLLLRMFRFRLRNNLGFVTDSLFSSLFLVEHGDHLPEGTKLKEYVPKTLKHPVNYDYKERSLTKEAVNAQHDNGQKHLVKGSNSWSTDRGSSSEDASRKTRKKHHNQSYETPMEDVVVPPFADWEKNPESAENYTDVFQIIGDSRKTPGTPIKYSFEKNTKPENTEPKVNRLTLVVLDAASVGF</sequence>
<evidence type="ECO:0000313" key="4">
    <source>
        <dbReference type="Proteomes" id="UP000734854"/>
    </source>
</evidence>
<gene>
    <name evidence="3" type="ORF">ZIOFF_043535</name>
</gene>
<evidence type="ECO:0000313" key="3">
    <source>
        <dbReference type="EMBL" id="KAG6495709.1"/>
    </source>
</evidence>
<organism evidence="3 4">
    <name type="scientific">Zingiber officinale</name>
    <name type="common">Ginger</name>
    <name type="synonym">Amomum zingiber</name>
    <dbReference type="NCBI Taxonomy" id="94328"/>
    <lineage>
        <taxon>Eukaryota</taxon>
        <taxon>Viridiplantae</taxon>
        <taxon>Streptophyta</taxon>
        <taxon>Embryophyta</taxon>
        <taxon>Tracheophyta</taxon>
        <taxon>Spermatophyta</taxon>
        <taxon>Magnoliopsida</taxon>
        <taxon>Liliopsida</taxon>
        <taxon>Zingiberales</taxon>
        <taxon>Zingiberaceae</taxon>
        <taxon>Zingiber</taxon>
    </lineage>
</organism>
<dbReference type="AlphaFoldDB" id="A0A8J5G4C4"/>